<reference evidence="8" key="1">
    <citation type="submission" date="2021-05" db="EMBL/GenBank/DDBJ databases">
        <authorList>
            <person name="Pietrasiak N."/>
            <person name="Ward R."/>
            <person name="Stajich J.E."/>
            <person name="Kurbessoian T."/>
        </authorList>
    </citation>
    <scope>NUCLEOTIDE SEQUENCE</scope>
    <source>
        <strain evidence="8">GSE-TBD4-15B</strain>
    </source>
</reference>
<accession>A0A951PC82</accession>
<dbReference type="PANTHER" id="PTHR12677:SF49">
    <property type="entry name" value="TVP38_TMEM64 FAMILY MEMBRANE PROTEIN"/>
    <property type="match status" value="1"/>
</dbReference>
<keyword evidence="4 6" id="KW-1133">Transmembrane helix</keyword>
<evidence type="ECO:0000313" key="8">
    <source>
        <dbReference type="EMBL" id="MBW4466763.1"/>
    </source>
</evidence>
<comment type="caution">
    <text evidence="6">Lacks conserved residue(s) required for the propagation of feature annotation.</text>
</comment>
<proteinExistence type="inferred from homology"/>
<dbReference type="Proteomes" id="UP000707356">
    <property type="component" value="Unassembled WGS sequence"/>
</dbReference>
<feature type="transmembrane region" description="Helical" evidence="6">
    <location>
        <begin position="51"/>
        <end position="71"/>
    </location>
</feature>
<dbReference type="InterPro" id="IPR032816">
    <property type="entry name" value="VTT_dom"/>
</dbReference>
<comment type="subcellular location">
    <subcellularLocation>
        <location evidence="1 6">Cell membrane</location>
        <topology evidence="1 6">Multi-pass membrane protein</topology>
    </subcellularLocation>
</comment>
<organism evidence="8 9">
    <name type="scientific">Pegethrix bostrychoides GSE-TBD4-15B</name>
    <dbReference type="NCBI Taxonomy" id="2839662"/>
    <lineage>
        <taxon>Bacteria</taxon>
        <taxon>Bacillati</taxon>
        <taxon>Cyanobacteriota</taxon>
        <taxon>Cyanophyceae</taxon>
        <taxon>Oculatellales</taxon>
        <taxon>Oculatellaceae</taxon>
        <taxon>Pegethrix</taxon>
    </lineage>
</organism>
<comment type="caution">
    <text evidence="8">The sequence shown here is derived from an EMBL/GenBank/DDBJ whole genome shotgun (WGS) entry which is preliminary data.</text>
</comment>
<dbReference type="AlphaFoldDB" id="A0A951PC82"/>
<dbReference type="InterPro" id="IPR015414">
    <property type="entry name" value="TMEM64"/>
</dbReference>
<keyword evidence="3 6" id="KW-0812">Transmembrane</keyword>
<feature type="transmembrane region" description="Helical" evidence="6">
    <location>
        <begin position="12"/>
        <end position="31"/>
    </location>
</feature>
<dbReference type="EMBL" id="JAHHHV010000070">
    <property type="protein sequence ID" value="MBW4466763.1"/>
    <property type="molecule type" value="Genomic_DNA"/>
</dbReference>
<sequence length="189" mass="20435">MLRLELLKRLLLLLLGFVTLYGVMVLLLRWIGLENAQQLVRQSGHWAPVSFVILCAFSLIIAPLSGSSLFIAGGAIFGKQSGFLLSLLATVLGCSANFWISRKFGRNVVARLIGKASLAELDQLTGRVTGNRGIFYLTLLMPLSQDIVSYAAGLTPISYSRFAIALILSGTVIVAAYIYLGSSLLEVLL</sequence>
<evidence type="ECO:0000256" key="5">
    <source>
        <dbReference type="ARBA" id="ARBA00023136"/>
    </source>
</evidence>
<name>A0A951PC82_9CYAN</name>
<evidence type="ECO:0000256" key="2">
    <source>
        <dbReference type="ARBA" id="ARBA00022475"/>
    </source>
</evidence>
<feature type="transmembrane region" description="Helical" evidence="6">
    <location>
        <begin position="162"/>
        <end position="180"/>
    </location>
</feature>
<feature type="domain" description="VTT" evidence="7">
    <location>
        <begin position="66"/>
        <end position="182"/>
    </location>
</feature>
<evidence type="ECO:0000256" key="6">
    <source>
        <dbReference type="RuleBase" id="RU366058"/>
    </source>
</evidence>
<comment type="similarity">
    <text evidence="6">Belongs to the TVP38/TMEM64 family.</text>
</comment>
<evidence type="ECO:0000256" key="3">
    <source>
        <dbReference type="ARBA" id="ARBA00022692"/>
    </source>
</evidence>
<protein>
    <recommendedName>
        <fullName evidence="6">TVP38/TMEM64 family membrane protein</fullName>
    </recommendedName>
</protein>
<dbReference type="GO" id="GO:0005886">
    <property type="term" value="C:plasma membrane"/>
    <property type="evidence" value="ECO:0007669"/>
    <property type="project" value="UniProtKB-SubCell"/>
</dbReference>
<evidence type="ECO:0000313" key="9">
    <source>
        <dbReference type="Proteomes" id="UP000707356"/>
    </source>
</evidence>
<feature type="transmembrane region" description="Helical" evidence="6">
    <location>
        <begin position="83"/>
        <end position="100"/>
    </location>
</feature>
<keyword evidence="5 6" id="KW-0472">Membrane</keyword>
<gene>
    <name evidence="8" type="ORF">KME07_15175</name>
</gene>
<keyword evidence="2 6" id="KW-1003">Cell membrane</keyword>
<evidence type="ECO:0000259" key="7">
    <source>
        <dbReference type="Pfam" id="PF09335"/>
    </source>
</evidence>
<evidence type="ECO:0000256" key="1">
    <source>
        <dbReference type="ARBA" id="ARBA00004651"/>
    </source>
</evidence>
<dbReference type="PANTHER" id="PTHR12677">
    <property type="entry name" value="GOLGI APPARATUS MEMBRANE PROTEIN TVP38-RELATED"/>
    <property type="match status" value="1"/>
</dbReference>
<evidence type="ECO:0000256" key="4">
    <source>
        <dbReference type="ARBA" id="ARBA00022989"/>
    </source>
</evidence>
<dbReference type="Pfam" id="PF09335">
    <property type="entry name" value="VTT_dom"/>
    <property type="match status" value="1"/>
</dbReference>
<reference evidence="8" key="2">
    <citation type="journal article" date="2022" name="Microbiol. Resour. Announc.">
        <title>Metagenome Sequencing to Explore Phylogenomics of Terrestrial Cyanobacteria.</title>
        <authorList>
            <person name="Ward R.D."/>
            <person name="Stajich J.E."/>
            <person name="Johansen J.R."/>
            <person name="Huntemann M."/>
            <person name="Clum A."/>
            <person name="Foster B."/>
            <person name="Foster B."/>
            <person name="Roux S."/>
            <person name="Palaniappan K."/>
            <person name="Varghese N."/>
            <person name="Mukherjee S."/>
            <person name="Reddy T.B.K."/>
            <person name="Daum C."/>
            <person name="Copeland A."/>
            <person name="Chen I.A."/>
            <person name="Ivanova N.N."/>
            <person name="Kyrpides N.C."/>
            <person name="Shapiro N."/>
            <person name="Eloe-Fadrosh E.A."/>
            <person name="Pietrasiak N."/>
        </authorList>
    </citation>
    <scope>NUCLEOTIDE SEQUENCE</scope>
    <source>
        <strain evidence="8">GSE-TBD4-15B</strain>
    </source>
</reference>